<reference evidence="9" key="1">
    <citation type="journal article" date="2019" name="Int. J. Syst. Evol. Microbiol.">
        <title>The Global Catalogue of Microorganisms (GCM) 10K type strain sequencing project: providing services to taxonomists for standard genome sequencing and annotation.</title>
        <authorList>
            <consortium name="The Broad Institute Genomics Platform"/>
            <consortium name="The Broad Institute Genome Sequencing Center for Infectious Disease"/>
            <person name="Wu L."/>
            <person name="Ma J."/>
        </authorList>
    </citation>
    <scope>NUCLEOTIDE SEQUENCE [LARGE SCALE GENOMIC DNA]</scope>
    <source>
        <strain evidence="9">CCUG 57263</strain>
    </source>
</reference>
<dbReference type="Gene3D" id="1.50.10.100">
    <property type="entry name" value="Chondroitin AC/alginate lyase"/>
    <property type="match status" value="1"/>
</dbReference>
<accession>A0ABW3DHV1</accession>
<evidence type="ECO:0000256" key="2">
    <source>
        <dbReference type="ARBA" id="ARBA00023239"/>
    </source>
</evidence>
<dbReference type="EMBL" id="JBHTIU010000102">
    <property type="protein sequence ID" value="MFD0872159.1"/>
    <property type="molecule type" value="Genomic_DNA"/>
</dbReference>
<dbReference type="InterPro" id="IPR004103">
    <property type="entry name" value="Lyase_8_C"/>
</dbReference>
<dbReference type="InterPro" id="IPR008979">
    <property type="entry name" value="Galactose-bd-like_sf"/>
</dbReference>
<evidence type="ECO:0000313" key="8">
    <source>
        <dbReference type="EMBL" id="MFD0872159.1"/>
    </source>
</evidence>
<feature type="domain" description="Polysaccharide lyase family 8 C-terminal" evidence="5">
    <location>
        <begin position="947"/>
        <end position="1007"/>
    </location>
</feature>
<proteinExistence type="inferred from homology"/>
<feature type="compositionally biased region" description="Basic and acidic residues" evidence="3">
    <location>
        <begin position="8"/>
        <end position="17"/>
    </location>
</feature>
<sequence>MMTRPRGQRMDRLKQEQSKGNGLHRVPALPLSESGLNRWRRLIALPIAAAMLVPSAWPAEALASSPQQVMAAAGGAMQAESSLPLAERLEQEAAAMGIPLFTFEKGVPKSFAAEGGGKLEVSARHAKDGGHSLRWDYESGSRLVAKEKIGFRPFVPNDRDQSIRTFVVWVYNEEPKDDTITFQFGRGNKADSWFEMKLDFSGWRTAWVSFERDMEGTPHPAMNRMTVMAPESGSGTLYFDSMMLSTPLDPRHHTPDLQVPFVNPGVMEAANAHWLGLLHYSQQTPPEPPAAVNEADLAAFRALEGKFTELVFKKQKITEALLADIRSKYAAFGMVREDGAIRGGSLFMPHFDQVPKELKEPFKQLNNTVDLRAFTDFMQLVANTYLSAEEPALREELGQMYIDLADHLADQGWNYGSGQGTMHHLGYNIRGFYSSAFLMRDVLREAGLLERTQKSLFWLSGAGKMYMPPEQVEGNIDILNTTLNGMLASILVQEDAPAKVRDLQSFSAWLSQGLRPAKGLEPAFKKDGSAYHHANHYPAYAKDAFNGVTPIMYVLSGTPFRVEEDAHETLKQALLAMRLYSNKTQWLISISGRHPDGKGALVVPPFRYMALAGSPDGSEPVDRDVAAAYLRLADKEDATVRQFRALGIAAEPDPNGHWAMNYASLGLHRRDHWLVGVKGYSRYLWGNETYLDANLYGRYMSYGQLQIMGQGAPVNHKDSGYVQEGWDWNRWPGTTTIHLPLDRLRSDVRNVDRFSGFEEMLLSDETYSGGLSLEGRNGMFAMKLHEHPKYDGSHRARKSYFFFDDRIVALGSDIENDNREFPTETTLFQNHMPETADPVWMSGEGAITEFPYEERHELTRDAWLVDNKANGYYVPAGQTIAMTRSEQHSKHQKDDSDTSGTFATAWIEHGKAPKNGKYQYAVQVNTDADRMAAFAEAMADPEQAPYRVLQQDRMAHIVQDRATGITGYALFEASEQVNQGLIRAVDTPSMVMTRQEGDRLVMSVVDPDLRLYEGIEEDQYDENGVQKEVSIYSRSWQHSESIMHTMKLTIEGEWETASTDPRIRIVSSEGGQTVLELDCKDAEPLELILQPRS</sequence>
<dbReference type="InterPro" id="IPR014718">
    <property type="entry name" value="GH-type_carb-bd"/>
</dbReference>
<dbReference type="InterPro" id="IPR011071">
    <property type="entry name" value="Lyase_8-like_C"/>
</dbReference>
<comment type="caution">
    <text evidence="8">The sequence shown here is derived from an EMBL/GenBank/DDBJ whole genome shotgun (WGS) entry which is preliminary data.</text>
</comment>
<feature type="domain" description="Lyase N-terminal" evidence="6">
    <location>
        <begin position="101"/>
        <end position="261"/>
    </location>
</feature>
<dbReference type="InterPro" id="IPR008929">
    <property type="entry name" value="Chondroitin_lyas"/>
</dbReference>
<dbReference type="InterPro" id="IPR003159">
    <property type="entry name" value="Lyase_8_central_dom"/>
</dbReference>
<organism evidence="8 9">
    <name type="scientific">Paenibacillus residui</name>
    <dbReference type="NCBI Taxonomy" id="629724"/>
    <lineage>
        <taxon>Bacteria</taxon>
        <taxon>Bacillati</taxon>
        <taxon>Bacillota</taxon>
        <taxon>Bacilli</taxon>
        <taxon>Bacillales</taxon>
        <taxon>Paenibacillaceae</taxon>
        <taxon>Paenibacillus</taxon>
    </lineage>
</organism>
<dbReference type="Proteomes" id="UP001597120">
    <property type="component" value="Unassembled WGS sequence"/>
</dbReference>
<dbReference type="Gene3D" id="2.60.220.10">
    <property type="entry name" value="Polysaccharide lyase family 8-like, C-terminal"/>
    <property type="match status" value="1"/>
</dbReference>
<evidence type="ECO:0000259" key="7">
    <source>
        <dbReference type="Pfam" id="PF09093"/>
    </source>
</evidence>
<evidence type="ECO:0000256" key="3">
    <source>
        <dbReference type="SAM" id="MobiDB-lite"/>
    </source>
</evidence>
<dbReference type="CDD" id="cd01083">
    <property type="entry name" value="GAG_Lyase"/>
    <property type="match status" value="1"/>
</dbReference>
<dbReference type="PIRSF" id="PIRSF034515">
    <property type="entry name" value="Chondroitinase"/>
    <property type="match status" value="1"/>
</dbReference>
<feature type="domain" description="Polysaccharide lyase family 8 central" evidence="4">
    <location>
        <begin position="658"/>
        <end position="926"/>
    </location>
</feature>
<evidence type="ECO:0000313" key="9">
    <source>
        <dbReference type="Proteomes" id="UP001597120"/>
    </source>
</evidence>
<dbReference type="InterPro" id="IPR011013">
    <property type="entry name" value="Gal_mutarotase_sf_dom"/>
</dbReference>
<dbReference type="InterPro" id="IPR024200">
    <property type="entry name" value="Chondroitinase_ABC_I"/>
</dbReference>
<dbReference type="SUPFAM" id="SSF49863">
    <property type="entry name" value="Hyaluronate lyase-like, C-terminal domain"/>
    <property type="match status" value="1"/>
</dbReference>
<keyword evidence="9" id="KW-1185">Reference proteome</keyword>
<dbReference type="SUPFAM" id="SSF74650">
    <property type="entry name" value="Galactose mutarotase-like"/>
    <property type="match status" value="1"/>
</dbReference>
<keyword evidence="2 8" id="KW-0456">Lyase</keyword>
<dbReference type="RefSeq" id="WP_379291427.1">
    <property type="nucleotide sequence ID" value="NZ_JBHTIU010000102.1"/>
</dbReference>
<dbReference type="Gene3D" id="2.70.98.10">
    <property type="match status" value="1"/>
</dbReference>
<dbReference type="Pfam" id="PF02278">
    <property type="entry name" value="Lyase_8"/>
    <property type="match status" value="1"/>
</dbReference>
<comment type="similarity">
    <text evidence="1">Belongs to the polysaccharide lyase 8 family.</text>
</comment>
<feature type="region of interest" description="Disordered" evidence="3">
    <location>
        <begin position="1"/>
        <end position="27"/>
    </location>
</feature>
<evidence type="ECO:0000256" key="1">
    <source>
        <dbReference type="ARBA" id="ARBA00006699"/>
    </source>
</evidence>
<dbReference type="PANTHER" id="PTHR37322:SF3">
    <property type="entry name" value="CHONDROITIN SULFATE ABC EXOLYASE"/>
    <property type="match status" value="1"/>
</dbReference>
<dbReference type="InterPro" id="IPR015176">
    <property type="entry name" value="Lyase_N"/>
</dbReference>
<name>A0ABW3DHV1_9BACL</name>
<dbReference type="InterPro" id="IPR039174">
    <property type="entry name" value="Chondroitin_ABC_lyase"/>
</dbReference>
<dbReference type="SUPFAM" id="SSF48230">
    <property type="entry name" value="Chondroitin AC/alginate lyase"/>
    <property type="match status" value="1"/>
</dbReference>
<dbReference type="InterPro" id="IPR015177">
    <property type="entry name" value="Lyase_catalyt"/>
</dbReference>
<dbReference type="GO" id="GO:0016829">
    <property type="term" value="F:lyase activity"/>
    <property type="evidence" value="ECO:0007669"/>
    <property type="project" value="UniProtKB-KW"/>
</dbReference>
<dbReference type="Pfam" id="PF09092">
    <property type="entry name" value="Lyase_N"/>
    <property type="match status" value="1"/>
</dbReference>
<evidence type="ECO:0000259" key="6">
    <source>
        <dbReference type="Pfam" id="PF09092"/>
    </source>
</evidence>
<protein>
    <submittedName>
        <fullName evidence="8">Chondroitinase family polysaccharide lyase</fullName>
    </submittedName>
</protein>
<evidence type="ECO:0000259" key="4">
    <source>
        <dbReference type="Pfam" id="PF02278"/>
    </source>
</evidence>
<dbReference type="PANTHER" id="PTHR37322">
    <property type="match status" value="1"/>
</dbReference>
<dbReference type="Gene3D" id="2.60.120.430">
    <property type="entry name" value="Galactose-binding lectin"/>
    <property type="match status" value="1"/>
</dbReference>
<dbReference type="Pfam" id="PF09093">
    <property type="entry name" value="Lyase_catalyt"/>
    <property type="match status" value="1"/>
</dbReference>
<dbReference type="Pfam" id="PF02884">
    <property type="entry name" value="Lyase_8_C"/>
    <property type="match status" value="1"/>
</dbReference>
<dbReference type="SUPFAM" id="SSF49785">
    <property type="entry name" value="Galactose-binding domain-like"/>
    <property type="match status" value="1"/>
</dbReference>
<gene>
    <name evidence="8" type="ORF">ACFQ03_23860</name>
</gene>
<evidence type="ECO:0000259" key="5">
    <source>
        <dbReference type="Pfam" id="PF02884"/>
    </source>
</evidence>
<feature type="domain" description="Lyase catalytic" evidence="7">
    <location>
        <begin position="292"/>
        <end position="636"/>
    </location>
</feature>